<dbReference type="Proteomes" id="UP000471082">
    <property type="component" value="Unassembled WGS sequence"/>
</dbReference>
<feature type="compositionally biased region" description="Basic and acidic residues" evidence="3">
    <location>
        <begin position="59"/>
        <end position="74"/>
    </location>
</feature>
<dbReference type="GO" id="GO:0046556">
    <property type="term" value="F:alpha-L-arabinofuranosidase activity"/>
    <property type="evidence" value="ECO:0007669"/>
    <property type="project" value="TreeGrafter"/>
</dbReference>
<reference evidence="5 6" key="1">
    <citation type="submission" date="2019-11" db="EMBL/GenBank/DDBJ databases">
        <title>Genome-resolved metagenomics to study the prevalence of co-infection and intraspecific heterogeneity among plant pathogen metapopulations.</title>
        <authorList>
            <person name="Newberry E."/>
            <person name="Bhandari R."/>
            <person name="Kemble J."/>
            <person name="Sikora E."/>
            <person name="Potnis N."/>
        </authorList>
    </citation>
    <scope>NUCLEOTIDE SEQUENCE [LARGE SCALE GENOMIC DNA]</scope>
    <source>
        <strain evidence="5">Xp_Tom_Tuscaloosa_18b</strain>
    </source>
</reference>
<evidence type="ECO:0000313" key="6">
    <source>
        <dbReference type="Proteomes" id="UP000471082"/>
    </source>
</evidence>
<protein>
    <recommendedName>
        <fullName evidence="4">Glycoside hydrolase family 3 N-terminal domain-containing protein</fullName>
    </recommendedName>
</protein>
<feature type="domain" description="Glycoside hydrolase family 3 N-terminal" evidence="4">
    <location>
        <begin position="2"/>
        <end position="74"/>
    </location>
</feature>
<organism evidence="5 6">
    <name type="scientific">Xanthomonas perforans</name>
    <dbReference type="NCBI Taxonomy" id="442694"/>
    <lineage>
        <taxon>Bacteria</taxon>
        <taxon>Pseudomonadati</taxon>
        <taxon>Pseudomonadota</taxon>
        <taxon>Gammaproteobacteria</taxon>
        <taxon>Lysobacterales</taxon>
        <taxon>Lysobacteraceae</taxon>
        <taxon>Xanthomonas</taxon>
    </lineage>
</organism>
<dbReference type="Pfam" id="PF00933">
    <property type="entry name" value="Glyco_hydro_3"/>
    <property type="match status" value="1"/>
</dbReference>
<dbReference type="EMBL" id="JAAGYU010002693">
    <property type="protein sequence ID" value="NEL81531.1"/>
    <property type="molecule type" value="Genomic_DNA"/>
</dbReference>
<dbReference type="PRINTS" id="PR00133">
    <property type="entry name" value="GLHYDRLASE3"/>
</dbReference>
<dbReference type="GO" id="GO:0031222">
    <property type="term" value="P:arabinan catabolic process"/>
    <property type="evidence" value="ECO:0007669"/>
    <property type="project" value="TreeGrafter"/>
</dbReference>
<accession>A0A7X5SD32</accession>
<name>A0A7X5SD32_XANPE</name>
<sequence length="80" mass="8843">INIFRDPRWGRGMETYGEDPFLTGQMAVGFIRGLQGDDLNHPRTIATPKHIAVHSGPEPGRHGFDVDVSPRDVEATYTPA</sequence>
<dbReference type="SUPFAM" id="SSF51445">
    <property type="entry name" value="(Trans)glycosidases"/>
    <property type="match status" value="1"/>
</dbReference>
<dbReference type="PANTHER" id="PTHR42721:SF3">
    <property type="entry name" value="BETA-D-XYLOSIDASE 5-RELATED"/>
    <property type="match status" value="1"/>
</dbReference>
<gene>
    <name evidence="5" type="ORF">G3W61_35285</name>
</gene>
<evidence type="ECO:0000256" key="1">
    <source>
        <dbReference type="ARBA" id="ARBA00005336"/>
    </source>
</evidence>
<evidence type="ECO:0000259" key="4">
    <source>
        <dbReference type="Pfam" id="PF00933"/>
    </source>
</evidence>
<comment type="similarity">
    <text evidence="1">Belongs to the glycosyl hydrolase 3 family.</text>
</comment>
<dbReference type="GO" id="GO:0009044">
    <property type="term" value="F:xylan 1,4-beta-xylosidase activity"/>
    <property type="evidence" value="ECO:0007669"/>
    <property type="project" value="InterPro"/>
</dbReference>
<dbReference type="Gene3D" id="3.20.20.300">
    <property type="entry name" value="Glycoside hydrolase, family 3, N-terminal domain"/>
    <property type="match status" value="1"/>
</dbReference>
<evidence type="ECO:0000256" key="2">
    <source>
        <dbReference type="ARBA" id="ARBA00022801"/>
    </source>
</evidence>
<evidence type="ECO:0000256" key="3">
    <source>
        <dbReference type="SAM" id="MobiDB-lite"/>
    </source>
</evidence>
<dbReference type="AlphaFoldDB" id="A0A7X5SD32"/>
<dbReference type="InterPro" id="IPR001764">
    <property type="entry name" value="Glyco_hydro_3_N"/>
</dbReference>
<dbReference type="GO" id="GO:0045493">
    <property type="term" value="P:xylan catabolic process"/>
    <property type="evidence" value="ECO:0007669"/>
    <property type="project" value="InterPro"/>
</dbReference>
<dbReference type="InterPro" id="IPR044993">
    <property type="entry name" value="BXL"/>
</dbReference>
<keyword evidence="2" id="KW-0378">Hydrolase</keyword>
<proteinExistence type="inferred from homology"/>
<comment type="caution">
    <text evidence="5">The sequence shown here is derived from an EMBL/GenBank/DDBJ whole genome shotgun (WGS) entry which is preliminary data.</text>
</comment>
<feature type="non-terminal residue" evidence="5">
    <location>
        <position position="80"/>
    </location>
</feature>
<feature type="region of interest" description="Disordered" evidence="3">
    <location>
        <begin position="51"/>
        <end position="80"/>
    </location>
</feature>
<feature type="non-terminal residue" evidence="5">
    <location>
        <position position="1"/>
    </location>
</feature>
<evidence type="ECO:0000313" key="5">
    <source>
        <dbReference type="EMBL" id="NEL81531.1"/>
    </source>
</evidence>
<dbReference type="PANTHER" id="PTHR42721">
    <property type="entry name" value="SUGAR HYDROLASE-RELATED"/>
    <property type="match status" value="1"/>
</dbReference>
<dbReference type="InterPro" id="IPR036962">
    <property type="entry name" value="Glyco_hydro_3_N_sf"/>
</dbReference>
<dbReference type="InterPro" id="IPR017853">
    <property type="entry name" value="GH"/>
</dbReference>